<protein>
    <recommendedName>
        <fullName evidence="3">F-box domain-containing protein</fullName>
    </recommendedName>
</protein>
<reference evidence="1 2" key="1">
    <citation type="submission" date="2017-04" db="EMBL/GenBank/DDBJ databases">
        <title>Genome Sequence of the Model Brown-Rot Fungus Postia placenta SB12.</title>
        <authorList>
            <consortium name="DOE Joint Genome Institute"/>
            <person name="Gaskell J."/>
            <person name="Kersten P."/>
            <person name="Larrondo L.F."/>
            <person name="Canessa P."/>
            <person name="Martinez D."/>
            <person name="Hibbett D."/>
            <person name="Schmoll M."/>
            <person name="Kubicek C.P."/>
            <person name="Martinez A.T."/>
            <person name="Yadav J."/>
            <person name="Master E."/>
            <person name="Magnuson J.K."/>
            <person name="James T."/>
            <person name="Yaver D."/>
            <person name="Berka R."/>
            <person name="Labutti K."/>
            <person name="Lipzen A."/>
            <person name="Aerts A."/>
            <person name="Barry K."/>
            <person name="Henrissat B."/>
            <person name="Blanchette R."/>
            <person name="Grigoriev I."/>
            <person name="Cullen D."/>
        </authorList>
    </citation>
    <scope>NUCLEOTIDE SEQUENCE [LARGE SCALE GENOMIC DNA]</scope>
    <source>
        <strain evidence="1 2">MAD-698-R-SB12</strain>
    </source>
</reference>
<evidence type="ECO:0008006" key="3">
    <source>
        <dbReference type="Google" id="ProtNLM"/>
    </source>
</evidence>
<evidence type="ECO:0000313" key="2">
    <source>
        <dbReference type="Proteomes" id="UP000194127"/>
    </source>
</evidence>
<dbReference type="GeneID" id="36333934"/>
<dbReference type="AlphaFoldDB" id="A0A1X6MWE4"/>
<evidence type="ECO:0000313" key="1">
    <source>
        <dbReference type="EMBL" id="OSX60688.1"/>
    </source>
</evidence>
<proteinExistence type="predicted"/>
<dbReference type="EMBL" id="KZ110600">
    <property type="protein sequence ID" value="OSX60688.1"/>
    <property type="molecule type" value="Genomic_DNA"/>
</dbReference>
<sequence length="412" mass="46671">MAILDEDTLAIVVSYLTASDARSLSATARQFHPVARRKVLATLELKEPKRAHGNLDFRLADGPNRAYWLRELKVNISNLNAIIELAPKLARLFEHAHILRSIYLSSAEAWIYTEPHPLEQLEGVDDLELYGYDHRTLGMIQRMASKPRRLVLREQQPRFNSIATTTTRVDFTHIMQSLAPQQALRTLTLEMGGGVAGARLPDVGTQWPSVTHLDLSARVDNAPDLDELVHMFPRLRSIRFRAPNVPSYALSHSPGPSRTCWEVLDYVHGTIVQMRFWSVACPVHHLNTWIYIPLRDGSSTEHRVALSAEPTLEVLRRTSPVVLTVDRYTAIRNFGTDEDQWRGVLEATPRLRVLTMALTNFTLSGVEEWLVRMHAIRSNASTDTDHVYSVCSFGWGTTRITVQMPWQLASQT</sequence>
<dbReference type="RefSeq" id="XP_024337482.1">
    <property type="nucleotide sequence ID" value="XM_024488985.1"/>
</dbReference>
<keyword evidence="2" id="KW-1185">Reference proteome</keyword>
<dbReference type="OrthoDB" id="2768396at2759"/>
<name>A0A1X6MWE4_9APHY</name>
<accession>A0A1X6MWE4</accession>
<organism evidence="1 2">
    <name type="scientific">Postia placenta MAD-698-R-SB12</name>
    <dbReference type="NCBI Taxonomy" id="670580"/>
    <lineage>
        <taxon>Eukaryota</taxon>
        <taxon>Fungi</taxon>
        <taxon>Dikarya</taxon>
        <taxon>Basidiomycota</taxon>
        <taxon>Agaricomycotina</taxon>
        <taxon>Agaricomycetes</taxon>
        <taxon>Polyporales</taxon>
        <taxon>Adustoporiaceae</taxon>
        <taxon>Rhodonia</taxon>
    </lineage>
</organism>
<dbReference type="Proteomes" id="UP000194127">
    <property type="component" value="Unassembled WGS sequence"/>
</dbReference>
<gene>
    <name evidence="1" type="ORF">POSPLADRAFT_1183225</name>
</gene>